<evidence type="ECO:0000313" key="2">
    <source>
        <dbReference type="Proteomes" id="UP000191672"/>
    </source>
</evidence>
<dbReference type="AlphaFoldDB" id="A0A1V6PBS8"/>
<proteinExistence type="predicted"/>
<gene>
    <name evidence="1" type="ORF">PENANT_c187G07398</name>
</gene>
<feature type="non-terminal residue" evidence="1">
    <location>
        <position position="34"/>
    </location>
</feature>
<accession>A0A1V6PBS8</accession>
<keyword evidence="2" id="KW-1185">Reference proteome</keyword>
<protein>
    <submittedName>
        <fullName evidence="1">Uncharacterized protein</fullName>
    </submittedName>
</protein>
<name>A0A1V6PBS8_9EURO</name>
<dbReference type="EMBL" id="MDYN01000187">
    <property type="protein sequence ID" value="OQD74217.1"/>
    <property type="molecule type" value="Genomic_DNA"/>
</dbReference>
<dbReference type="Proteomes" id="UP000191672">
    <property type="component" value="Unassembled WGS sequence"/>
</dbReference>
<reference evidence="2" key="1">
    <citation type="journal article" date="2017" name="Nat. Microbiol.">
        <title>Global analysis of biosynthetic gene clusters reveals vast potential of secondary metabolite production in Penicillium species.</title>
        <authorList>
            <person name="Nielsen J.C."/>
            <person name="Grijseels S."/>
            <person name="Prigent S."/>
            <person name="Ji B."/>
            <person name="Dainat J."/>
            <person name="Nielsen K.F."/>
            <person name="Frisvad J.C."/>
            <person name="Workman M."/>
            <person name="Nielsen J."/>
        </authorList>
    </citation>
    <scope>NUCLEOTIDE SEQUENCE [LARGE SCALE GENOMIC DNA]</scope>
    <source>
        <strain evidence="2">IBT 31811</strain>
    </source>
</reference>
<evidence type="ECO:0000313" key="1">
    <source>
        <dbReference type="EMBL" id="OQD74217.1"/>
    </source>
</evidence>
<comment type="caution">
    <text evidence="1">The sequence shown here is derived from an EMBL/GenBank/DDBJ whole genome shotgun (WGS) entry which is preliminary data.</text>
</comment>
<sequence length="34" mass="3518">MSPSYEEAPSELALGSRPCQAAGTMDSYLLVVSG</sequence>
<organism evidence="1 2">
    <name type="scientific">Penicillium antarcticum</name>
    <dbReference type="NCBI Taxonomy" id="416450"/>
    <lineage>
        <taxon>Eukaryota</taxon>
        <taxon>Fungi</taxon>
        <taxon>Dikarya</taxon>
        <taxon>Ascomycota</taxon>
        <taxon>Pezizomycotina</taxon>
        <taxon>Eurotiomycetes</taxon>
        <taxon>Eurotiomycetidae</taxon>
        <taxon>Eurotiales</taxon>
        <taxon>Aspergillaceae</taxon>
        <taxon>Penicillium</taxon>
    </lineage>
</organism>